<evidence type="ECO:0000313" key="1">
    <source>
        <dbReference type="EMBL" id="RML41954.1"/>
    </source>
</evidence>
<dbReference type="Proteomes" id="UP000280292">
    <property type="component" value="Unassembled WGS sequence"/>
</dbReference>
<comment type="caution">
    <text evidence="1">The sequence shown here is derived from an EMBL/GenBank/DDBJ whole genome shotgun (WGS) entry which is preliminary data.</text>
</comment>
<accession>A0A3M2VRV2</accession>
<gene>
    <name evidence="1" type="ORF">ALQ95_04476</name>
</gene>
<reference evidence="1 2" key="1">
    <citation type="submission" date="2018-08" db="EMBL/GenBank/DDBJ databases">
        <title>Recombination of ecologically and evolutionarily significant loci maintains genetic cohesion in the Pseudomonas syringae species complex.</title>
        <authorList>
            <person name="Dillon M."/>
            <person name="Thakur S."/>
            <person name="Almeida R.N.D."/>
            <person name="Weir B.S."/>
            <person name="Guttman D.S."/>
        </authorList>
    </citation>
    <scope>NUCLEOTIDE SEQUENCE [LARGE SCALE GENOMIC DNA]</scope>
    <source>
        <strain evidence="1 2">ICMP 3883</strain>
    </source>
</reference>
<protein>
    <submittedName>
        <fullName evidence="1">Uncharacterized protein</fullName>
    </submittedName>
</protein>
<organism evidence="1 2">
    <name type="scientific">Pseudomonas syringae pv. ribicola</name>
    <dbReference type="NCBI Taxonomy" id="55398"/>
    <lineage>
        <taxon>Bacteria</taxon>
        <taxon>Pseudomonadati</taxon>
        <taxon>Pseudomonadota</taxon>
        <taxon>Gammaproteobacteria</taxon>
        <taxon>Pseudomonadales</taxon>
        <taxon>Pseudomonadaceae</taxon>
        <taxon>Pseudomonas</taxon>
    </lineage>
</organism>
<proteinExistence type="predicted"/>
<dbReference type="AlphaFoldDB" id="A0A3M2VRV2"/>
<evidence type="ECO:0000313" key="2">
    <source>
        <dbReference type="Proteomes" id="UP000280292"/>
    </source>
</evidence>
<dbReference type="EMBL" id="RBNR01000234">
    <property type="protein sequence ID" value="RML41954.1"/>
    <property type="molecule type" value="Genomic_DNA"/>
</dbReference>
<name>A0A3M2VRV2_PSESI</name>
<sequence>MPDLLACFRQERRREEDSTGSWRLRDIYLLYTSVSQQRRYLEILEKPTIADGLDGFRPWTLQVSATVETYHLQAEYKRPSFQTGKCIELLRTSITPIED</sequence>